<dbReference type="GeneID" id="109377257"/>
<dbReference type="GO" id="GO:0005840">
    <property type="term" value="C:ribosome"/>
    <property type="evidence" value="ECO:0007669"/>
    <property type="project" value="UniProtKB-KW"/>
</dbReference>
<dbReference type="RefSeq" id="XP_019489097.1">
    <property type="nucleotide sequence ID" value="XM_019633552.1"/>
</dbReference>
<proteinExistence type="predicted"/>
<evidence type="ECO:0000313" key="2">
    <source>
        <dbReference type="Proteomes" id="UP000694851"/>
    </source>
</evidence>
<reference evidence="3" key="1">
    <citation type="submission" date="2025-08" db="UniProtKB">
        <authorList>
            <consortium name="RefSeq"/>
        </authorList>
    </citation>
    <scope>IDENTIFICATION</scope>
    <source>
        <tissue evidence="3">Muscle</tissue>
    </source>
</reference>
<sequence>MSQQRASPLPPKGLRQRCAGPPTPADKYITASCRLRLSGLSSAPCDAALEDNVRPRSRRAGFDSAATLCAAAADPLVLEAAPELSEGGSRSHAGPVTDVGPPHASGALRRNGSHRQPAWPAAAMCGDRGHPCVPLPTHVCLVG</sequence>
<name>A0A8B7QLP5_HIPAR</name>
<dbReference type="AlphaFoldDB" id="A0A8B7QLP5"/>
<feature type="region of interest" description="Disordered" evidence="1">
    <location>
        <begin position="1"/>
        <end position="23"/>
    </location>
</feature>
<accession>A0A8B7QLP5</accession>
<gene>
    <name evidence="3" type="primary">MRPL55</name>
</gene>
<keyword evidence="3" id="KW-0687">Ribonucleoprotein</keyword>
<keyword evidence="2" id="KW-1185">Reference proteome</keyword>
<feature type="region of interest" description="Disordered" evidence="1">
    <location>
        <begin position="81"/>
        <end position="120"/>
    </location>
</feature>
<evidence type="ECO:0000256" key="1">
    <source>
        <dbReference type="SAM" id="MobiDB-lite"/>
    </source>
</evidence>
<organism evidence="2 3">
    <name type="scientific">Hipposideros armiger</name>
    <name type="common">Great Himalayan leaf-nosed bat</name>
    <dbReference type="NCBI Taxonomy" id="186990"/>
    <lineage>
        <taxon>Eukaryota</taxon>
        <taxon>Metazoa</taxon>
        <taxon>Chordata</taxon>
        <taxon>Craniata</taxon>
        <taxon>Vertebrata</taxon>
        <taxon>Euteleostomi</taxon>
        <taxon>Mammalia</taxon>
        <taxon>Eutheria</taxon>
        <taxon>Laurasiatheria</taxon>
        <taxon>Chiroptera</taxon>
        <taxon>Yinpterochiroptera</taxon>
        <taxon>Rhinolophoidea</taxon>
        <taxon>Hipposideridae</taxon>
        <taxon>Hipposideros</taxon>
    </lineage>
</organism>
<dbReference type="CTD" id="128308"/>
<dbReference type="KEGG" id="hai:109377257"/>
<dbReference type="Proteomes" id="UP000694851">
    <property type="component" value="Unplaced"/>
</dbReference>
<evidence type="ECO:0000313" key="3">
    <source>
        <dbReference type="RefSeq" id="XP_019489097.1"/>
    </source>
</evidence>
<protein>
    <submittedName>
        <fullName evidence="3">39S ribosomal protein L55, mitochondrial isoform X1</fullName>
    </submittedName>
</protein>
<keyword evidence="3" id="KW-0689">Ribosomal protein</keyword>